<evidence type="ECO:0000313" key="11">
    <source>
        <dbReference type="Proteomes" id="UP000694866"/>
    </source>
</evidence>
<dbReference type="GO" id="GO:0007165">
    <property type="term" value="P:signal transduction"/>
    <property type="evidence" value="ECO:0007669"/>
    <property type="project" value="UniProtKB-KW"/>
</dbReference>
<evidence type="ECO:0000256" key="1">
    <source>
        <dbReference type="ARBA" id="ARBA00004651"/>
    </source>
</evidence>
<organism evidence="11 12">
    <name type="scientific">Fopius arisanus</name>
    <dbReference type="NCBI Taxonomy" id="64838"/>
    <lineage>
        <taxon>Eukaryota</taxon>
        <taxon>Metazoa</taxon>
        <taxon>Ecdysozoa</taxon>
        <taxon>Arthropoda</taxon>
        <taxon>Hexapoda</taxon>
        <taxon>Insecta</taxon>
        <taxon>Pterygota</taxon>
        <taxon>Neoptera</taxon>
        <taxon>Endopterygota</taxon>
        <taxon>Hymenoptera</taxon>
        <taxon>Apocrita</taxon>
        <taxon>Ichneumonoidea</taxon>
        <taxon>Braconidae</taxon>
        <taxon>Opiinae</taxon>
        <taxon>Fopius</taxon>
    </lineage>
</organism>
<dbReference type="InterPro" id="IPR004117">
    <property type="entry name" value="7tm6_olfct_rcpt"/>
</dbReference>
<evidence type="ECO:0000256" key="4">
    <source>
        <dbReference type="ARBA" id="ARBA00022692"/>
    </source>
</evidence>
<dbReference type="Pfam" id="PF02949">
    <property type="entry name" value="7tm_6"/>
    <property type="match status" value="1"/>
</dbReference>
<comment type="subcellular location">
    <subcellularLocation>
        <location evidence="1 10">Cell membrane</location>
        <topology evidence="1 10">Multi-pass membrane protein</topology>
    </subcellularLocation>
</comment>
<keyword evidence="9 10" id="KW-0807">Transducer</keyword>
<feature type="transmembrane region" description="Helical" evidence="10">
    <location>
        <begin position="147"/>
        <end position="172"/>
    </location>
</feature>
<dbReference type="GO" id="GO:0005886">
    <property type="term" value="C:plasma membrane"/>
    <property type="evidence" value="ECO:0007669"/>
    <property type="project" value="UniProtKB-SubCell"/>
</dbReference>
<keyword evidence="5 10" id="KW-0552">Olfaction</keyword>
<dbReference type="GO" id="GO:0005549">
    <property type="term" value="F:odorant binding"/>
    <property type="evidence" value="ECO:0007669"/>
    <property type="project" value="InterPro"/>
</dbReference>
<dbReference type="PANTHER" id="PTHR21137">
    <property type="entry name" value="ODORANT RECEPTOR"/>
    <property type="match status" value="1"/>
</dbReference>
<evidence type="ECO:0000256" key="8">
    <source>
        <dbReference type="ARBA" id="ARBA00023170"/>
    </source>
</evidence>
<keyword evidence="8 10" id="KW-0675">Receptor</keyword>
<evidence type="ECO:0000256" key="3">
    <source>
        <dbReference type="ARBA" id="ARBA00022606"/>
    </source>
</evidence>
<gene>
    <name evidence="12" type="primary">LOC105263165</name>
</gene>
<dbReference type="Proteomes" id="UP000694866">
    <property type="component" value="Unplaced"/>
</dbReference>
<keyword evidence="6 10" id="KW-1133">Transmembrane helix</keyword>
<evidence type="ECO:0000256" key="6">
    <source>
        <dbReference type="ARBA" id="ARBA00022989"/>
    </source>
</evidence>
<dbReference type="KEGG" id="fas:105263165"/>
<keyword evidence="2" id="KW-1003">Cell membrane</keyword>
<feature type="transmembrane region" description="Helical" evidence="10">
    <location>
        <begin position="82"/>
        <end position="107"/>
    </location>
</feature>
<keyword evidence="7 10" id="KW-0472">Membrane</keyword>
<evidence type="ECO:0000256" key="10">
    <source>
        <dbReference type="RuleBase" id="RU351113"/>
    </source>
</evidence>
<feature type="transmembrane region" description="Helical" evidence="10">
    <location>
        <begin position="283"/>
        <end position="306"/>
    </location>
</feature>
<dbReference type="GeneID" id="105263165"/>
<evidence type="ECO:0000256" key="7">
    <source>
        <dbReference type="ARBA" id="ARBA00023136"/>
    </source>
</evidence>
<sequence length="413" mass="46337">MGRRKQTSVNTNNDSVYFEKLFNVCRVALRLAGIIGVDSMFSKSERRVSDLRGIYYVVGILPPILSTSCEVRSFVHCWRTDIYVGLEICTVILSSLVVITQGFIMYLSRRELLNLISQVCELWDKQLMSIENNIVKKARKAQSLTKVYAALVVFLGSSFTLRPFFSIFIQFITSTENDTYDLSQTAYPAMYPFATDTVGKYLACITVELLLFVSVAAWWTGADMVFLQLATHLSLQYEILCKSLTEMITEDFAPTDSSLIQQLSSIGQRHSQLILLSLKLKQIFSPILFCLMIVTGANICICVLSLEKEILSSNTAGIIKCLIHTSLTLIQPAIYCKYANDLNESAELIGNAAFQCNWINKSKNFKKQLQLMTLNAQKGIAFRIWGFFTVNLNQLTQIGSTAASFFALVNSVS</sequence>
<evidence type="ECO:0000256" key="9">
    <source>
        <dbReference type="ARBA" id="ARBA00023224"/>
    </source>
</evidence>
<evidence type="ECO:0000256" key="2">
    <source>
        <dbReference type="ARBA" id="ARBA00022475"/>
    </source>
</evidence>
<dbReference type="RefSeq" id="XP_011297500.1">
    <property type="nucleotide sequence ID" value="XM_011299198.1"/>
</dbReference>
<keyword evidence="4 10" id="KW-0812">Transmembrane</keyword>
<comment type="caution">
    <text evidence="10">Lacks conserved residue(s) required for the propagation of feature annotation.</text>
</comment>
<reference evidence="12" key="1">
    <citation type="submission" date="2025-08" db="UniProtKB">
        <authorList>
            <consortium name="RefSeq"/>
        </authorList>
    </citation>
    <scope>IDENTIFICATION</scope>
    <source>
        <strain evidence="12">USDA-PBARC FA_bdor</strain>
        <tissue evidence="12">Whole organism</tissue>
    </source>
</reference>
<keyword evidence="11" id="KW-1185">Reference proteome</keyword>
<dbReference type="OrthoDB" id="7663575at2759"/>
<dbReference type="AlphaFoldDB" id="A0A9R1SUS2"/>
<evidence type="ECO:0000256" key="5">
    <source>
        <dbReference type="ARBA" id="ARBA00022725"/>
    </source>
</evidence>
<evidence type="ECO:0000313" key="12">
    <source>
        <dbReference type="RefSeq" id="XP_011297500.1"/>
    </source>
</evidence>
<comment type="similarity">
    <text evidence="10">Belongs to the insect chemoreceptor superfamily. Heteromeric odorant receptor channel (TC 1.A.69) family.</text>
</comment>
<feature type="transmembrane region" description="Helical" evidence="10">
    <location>
        <begin position="198"/>
        <end position="219"/>
    </location>
</feature>
<keyword evidence="3 10" id="KW-0716">Sensory transduction</keyword>
<accession>A0A9R1SUS2</accession>
<dbReference type="GO" id="GO:0004984">
    <property type="term" value="F:olfactory receptor activity"/>
    <property type="evidence" value="ECO:0007669"/>
    <property type="project" value="InterPro"/>
</dbReference>
<proteinExistence type="inferred from homology"/>
<dbReference type="PANTHER" id="PTHR21137:SF35">
    <property type="entry name" value="ODORANT RECEPTOR 19A-RELATED"/>
    <property type="match status" value="1"/>
</dbReference>
<protein>
    <recommendedName>
        <fullName evidence="10">Odorant receptor</fullName>
    </recommendedName>
</protein>
<name>A0A9R1SUS2_9HYME</name>